<evidence type="ECO:0000313" key="1">
    <source>
        <dbReference type="EMBL" id="KZU95420.1"/>
    </source>
</evidence>
<dbReference type="Proteomes" id="UP000076882">
    <property type="component" value="Unassembled WGS sequence"/>
</dbReference>
<proteinExistence type="predicted"/>
<dbReference type="AlphaFoldDB" id="A0A162G2G5"/>
<evidence type="ECO:0000313" key="2">
    <source>
        <dbReference type="Proteomes" id="UP000076882"/>
    </source>
</evidence>
<comment type="caution">
    <text evidence="1">The sequence shown here is derived from an EMBL/GenBank/DDBJ whole genome shotgun (WGS) entry which is preliminary data.</text>
</comment>
<accession>A0A162G2G5</accession>
<dbReference type="PATRIC" id="fig|1590.220.peg.1524"/>
<sequence>MTAFYGIDDMTGALLISSWFGIVSQSRYAIRIKIKQAHPALVRSDELV</sequence>
<reference evidence="1 2" key="1">
    <citation type="submission" date="2016-03" db="EMBL/GenBank/DDBJ databases">
        <title>Comparative genomics of 54 Lactobacillus plantarum strains reveals genomic uncoupling from niche constraints.</title>
        <authorList>
            <person name="Martino M.E."/>
        </authorList>
    </citation>
    <scope>NUCLEOTIDE SEQUENCE [LARGE SCALE GENOMIC DNA]</scope>
    <source>
        <strain evidence="1 2">19.1</strain>
    </source>
</reference>
<name>A0A162G2G5_LACPN</name>
<gene>
    <name evidence="1" type="ORF">Lp19_1374</name>
</gene>
<protein>
    <submittedName>
        <fullName evidence="1">Uncharacterized protein</fullName>
    </submittedName>
</protein>
<dbReference type="EMBL" id="LUXM01000026">
    <property type="protein sequence ID" value="KZU95420.1"/>
    <property type="molecule type" value="Genomic_DNA"/>
</dbReference>
<organism evidence="1 2">
    <name type="scientific">Lactiplantibacillus plantarum</name>
    <name type="common">Lactobacillus plantarum</name>
    <dbReference type="NCBI Taxonomy" id="1590"/>
    <lineage>
        <taxon>Bacteria</taxon>
        <taxon>Bacillati</taxon>
        <taxon>Bacillota</taxon>
        <taxon>Bacilli</taxon>
        <taxon>Lactobacillales</taxon>
        <taxon>Lactobacillaceae</taxon>
        <taxon>Lactiplantibacillus</taxon>
    </lineage>
</organism>